<gene>
    <name evidence="1" type="ORF">VSX56_07985</name>
</gene>
<reference evidence="1 2" key="2">
    <citation type="submission" date="2024-06" db="EMBL/GenBank/DDBJ databases">
        <title>Thioclava kandeliae sp. nov. from a rhizosphere soil sample of Kandelia candel in a mangrove.</title>
        <authorList>
            <person name="Mu T."/>
        </authorList>
    </citation>
    <scope>NUCLEOTIDE SEQUENCE [LARGE SCALE GENOMIC DNA]</scope>
    <source>
        <strain evidence="1 2">CPCC 100088</strain>
    </source>
</reference>
<proteinExistence type="predicted"/>
<keyword evidence="2" id="KW-1185">Reference proteome</keyword>
<dbReference type="EMBL" id="JAYWLC010000005">
    <property type="protein sequence ID" value="MER5171714.1"/>
    <property type="molecule type" value="Genomic_DNA"/>
</dbReference>
<comment type="caution">
    <text evidence="1">The sequence shown here is derived from an EMBL/GenBank/DDBJ whole genome shotgun (WGS) entry which is preliminary data.</text>
</comment>
<evidence type="ECO:0000313" key="1">
    <source>
        <dbReference type="EMBL" id="MER5171714.1"/>
    </source>
</evidence>
<sequence>MFFDPTASASLPLETAWLGWEAQAVIAMRMAGMAGLWHAAPDEMTRMVTEKIDAGFGATEAAARTVFAGGTMDQAMRAMVKEYSRHTSDNVQRLSKLGPAQVF</sequence>
<organism evidence="1 2">
    <name type="scientific">Thioclava kandeliae</name>
    <dbReference type="NCBI Taxonomy" id="3070818"/>
    <lineage>
        <taxon>Bacteria</taxon>
        <taxon>Pseudomonadati</taxon>
        <taxon>Pseudomonadota</taxon>
        <taxon>Alphaproteobacteria</taxon>
        <taxon>Rhodobacterales</taxon>
        <taxon>Paracoccaceae</taxon>
        <taxon>Thioclava</taxon>
    </lineage>
</organism>
<accession>A0ABV1SFN3</accession>
<name>A0ABV1SFN3_9RHOB</name>
<dbReference type="RefSeq" id="WP_339114291.1">
    <property type="nucleotide sequence ID" value="NZ_JAYWLC010000005.1"/>
</dbReference>
<evidence type="ECO:0000313" key="2">
    <source>
        <dbReference type="Proteomes" id="UP001438953"/>
    </source>
</evidence>
<reference evidence="1 2" key="1">
    <citation type="submission" date="2024-01" db="EMBL/GenBank/DDBJ databases">
        <authorList>
            <person name="Deng Y."/>
            <person name="Su J."/>
        </authorList>
    </citation>
    <scope>NUCLEOTIDE SEQUENCE [LARGE SCALE GENOMIC DNA]</scope>
    <source>
        <strain evidence="1 2">CPCC 100088</strain>
    </source>
</reference>
<dbReference type="Proteomes" id="UP001438953">
    <property type="component" value="Unassembled WGS sequence"/>
</dbReference>
<protein>
    <submittedName>
        <fullName evidence="1">Antibiotic ABC transporter</fullName>
    </submittedName>
</protein>